<evidence type="ECO:0000313" key="2">
    <source>
        <dbReference type="EMBL" id="MFC6037047.1"/>
    </source>
</evidence>
<dbReference type="Proteomes" id="UP001596116">
    <property type="component" value="Unassembled WGS sequence"/>
</dbReference>
<dbReference type="PANTHER" id="PTHR12526">
    <property type="entry name" value="GLYCOSYLTRANSFERASE"/>
    <property type="match status" value="1"/>
</dbReference>
<gene>
    <name evidence="2" type="ORF">ACFMB1_15945</name>
</gene>
<dbReference type="EMBL" id="JBHPON010000002">
    <property type="protein sequence ID" value="MFC6037047.1"/>
    <property type="molecule type" value="Genomic_DNA"/>
</dbReference>
<accession>A0ABW1L255</accession>
<dbReference type="InterPro" id="IPR001296">
    <property type="entry name" value="Glyco_trans_1"/>
</dbReference>
<dbReference type="Gene3D" id="3.40.50.2000">
    <property type="entry name" value="Glycogen Phosphorylase B"/>
    <property type="match status" value="2"/>
</dbReference>
<name>A0ABW1L255_9PROT</name>
<keyword evidence="3" id="KW-1185">Reference proteome</keyword>
<sequence>MDKNETAHQPDRGGRKLRIAIVQYGVFHDRFEALRAGASETYYAQRYSVDFVASLADRCEFLGVCGVLGEKTEEVALSNRLHSACIPAIKGGALDSPSIIRLLEKWRPDRLILQAPDRPLLRWALKNRVETLPLLADSFEQKSVKRQAQAFLLGRLLNNRAFRAVGNHNVPSCLSLKRIGVDAAKIYPWDWPHEVRPEANPVKSLPEGPAELVYVGTVAEAKGVAECIEAARILKADGVDFKMTIIGGGGFSEGAQALITRFELSDEVRLTGRLSHDQVFETLKSATLSMAPSWHAYPEGLPMTIYEALATRTPLALSDHPMFQLYFKDTPAARMAPERDPNALASSIKALITDKDAYAAASEATGDLWNQVKCDLTWGSLIKAWLGEDGASLDSIQRDSLEARLAQLS</sequence>
<evidence type="ECO:0000259" key="1">
    <source>
        <dbReference type="Pfam" id="PF00534"/>
    </source>
</evidence>
<dbReference type="PANTHER" id="PTHR12526:SF630">
    <property type="entry name" value="GLYCOSYLTRANSFERASE"/>
    <property type="match status" value="1"/>
</dbReference>
<feature type="domain" description="Glycosyl transferase family 1" evidence="1">
    <location>
        <begin position="198"/>
        <end position="364"/>
    </location>
</feature>
<proteinExistence type="predicted"/>
<dbReference type="RefSeq" id="WP_379881708.1">
    <property type="nucleotide sequence ID" value="NZ_JBHPON010000002.1"/>
</dbReference>
<dbReference type="Pfam" id="PF00534">
    <property type="entry name" value="Glycos_transf_1"/>
    <property type="match status" value="1"/>
</dbReference>
<reference evidence="2 3" key="1">
    <citation type="submission" date="2024-09" db="EMBL/GenBank/DDBJ databases">
        <authorList>
            <person name="Zhang Z.-H."/>
        </authorList>
    </citation>
    <scope>NUCLEOTIDE SEQUENCE [LARGE SCALE GENOMIC DNA]</scope>
    <source>
        <strain evidence="2 3">HHTR114</strain>
    </source>
</reference>
<dbReference type="SUPFAM" id="SSF53756">
    <property type="entry name" value="UDP-Glycosyltransferase/glycogen phosphorylase"/>
    <property type="match status" value="1"/>
</dbReference>
<comment type="caution">
    <text evidence="2">The sequence shown here is derived from an EMBL/GenBank/DDBJ whole genome shotgun (WGS) entry which is preliminary data.</text>
</comment>
<organism evidence="2 3">
    <name type="scientific">Hyphococcus aureus</name>
    <dbReference type="NCBI Taxonomy" id="2666033"/>
    <lineage>
        <taxon>Bacteria</taxon>
        <taxon>Pseudomonadati</taxon>
        <taxon>Pseudomonadota</taxon>
        <taxon>Alphaproteobacteria</taxon>
        <taxon>Parvularculales</taxon>
        <taxon>Parvularculaceae</taxon>
        <taxon>Hyphococcus</taxon>
    </lineage>
</organism>
<evidence type="ECO:0000313" key="3">
    <source>
        <dbReference type="Proteomes" id="UP001596116"/>
    </source>
</evidence>
<protein>
    <submittedName>
        <fullName evidence="2">Glycosyltransferase</fullName>
    </submittedName>
</protein>
<dbReference type="CDD" id="cd03801">
    <property type="entry name" value="GT4_PimA-like"/>
    <property type="match status" value="1"/>
</dbReference>